<accession>A0A7W8UC65</accession>
<evidence type="ECO:0000256" key="1">
    <source>
        <dbReference type="SAM" id="MobiDB-lite"/>
    </source>
</evidence>
<reference evidence="2 3" key="1">
    <citation type="submission" date="2020-08" db="EMBL/GenBank/DDBJ databases">
        <title>Genomic Encyclopedia of Type Strains, Phase IV (KMG-V): Genome sequencing to study the core and pangenomes of soil and plant-associated prokaryotes.</title>
        <authorList>
            <person name="Whitman W."/>
        </authorList>
    </citation>
    <scope>NUCLEOTIDE SEQUENCE [LARGE SCALE GENOMIC DNA]</scope>
    <source>
        <strain evidence="2 3">SEMIA 4084</strain>
    </source>
</reference>
<keyword evidence="3" id="KW-1185">Reference proteome</keyword>
<proteinExistence type="predicted"/>
<organism evidence="2 3">
    <name type="scientific">Rhizobium giardinii</name>
    <dbReference type="NCBI Taxonomy" id="56731"/>
    <lineage>
        <taxon>Bacteria</taxon>
        <taxon>Pseudomonadati</taxon>
        <taxon>Pseudomonadota</taxon>
        <taxon>Alphaproteobacteria</taxon>
        <taxon>Hyphomicrobiales</taxon>
        <taxon>Rhizobiaceae</taxon>
        <taxon>Rhizobium/Agrobacterium group</taxon>
        <taxon>Rhizobium</taxon>
    </lineage>
</organism>
<dbReference type="Proteomes" id="UP000585507">
    <property type="component" value="Unassembled WGS sequence"/>
</dbReference>
<evidence type="ECO:0000313" key="3">
    <source>
        <dbReference type="Proteomes" id="UP000585507"/>
    </source>
</evidence>
<sequence>MNEEQWPEQAQKQSENTHRIPGAAGGITLAIRIVEKKQTYQGVK</sequence>
<dbReference type="EMBL" id="JACHBK010000007">
    <property type="protein sequence ID" value="MBB5536543.1"/>
    <property type="molecule type" value="Genomic_DNA"/>
</dbReference>
<feature type="region of interest" description="Disordered" evidence="1">
    <location>
        <begin position="1"/>
        <end position="24"/>
    </location>
</feature>
<name>A0A7W8UC65_9HYPH</name>
<evidence type="ECO:0000313" key="2">
    <source>
        <dbReference type="EMBL" id="MBB5536543.1"/>
    </source>
</evidence>
<dbReference type="AlphaFoldDB" id="A0A7W8UC65"/>
<comment type="caution">
    <text evidence="2">The sequence shown here is derived from an EMBL/GenBank/DDBJ whole genome shotgun (WGS) entry which is preliminary data.</text>
</comment>
<dbReference type="RefSeq" id="WP_268841570.1">
    <property type="nucleotide sequence ID" value="NZ_JACHBK010000007.1"/>
</dbReference>
<protein>
    <submittedName>
        <fullName evidence="2">Uncharacterized protein</fullName>
    </submittedName>
</protein>
<gene>
    <name evidence="2" type="ORF">GGD55_003254</name>
</gene>